<evidence type="ECO:0000256" key="8">
    <source>
        <dbReference type="NCBIfam" id="TIGR00191"/>
    </source>
</evidence>
<dbReference type="InterPro" id="IPR000870">
    <property type="entry name" value="Homoserine_kinase"/>
</dbReference>
<comment type="function">
    <text evidence="7">Catalyzes the ATP-dependent phosphorylation of L-homoserine to L-homoserine phosphate.</text>
</comment>
<evidence type="ECO:0000256" key="4">
    <source>
        <dbReference type="ARBA" id="ARBA00022741"/>
    </source>
</evidence>
<evidence type="ECO:0000256" key="7">
    <source>
        <dbReference type="HAMAP-Rule" id="MF_00384"/>
    </source>
</evidence>
<dbReference type="UniPathway" id="UPA00050">
    <property type="reaction ID" value="UER00064"/>
</dbReference>
<evidence type="ECO:0000259" key="9">
    <source>
        <dbReference type="Pfam" id="PF00288"/>
    </source>
</evidence>
<dbReference type="RefSeq" id="WP_072849917.1">
    <property type="nucleotide sequence ID" value="NZ_FRAH01000014.1"/>
</dbReference>
<name>A0A1M6PGV3_9FIRM</name>
<feature type="domain" description="GHMP kinase C-terminal" evidence="10">
    <location>
        <begin position="207"/>
        <end position="277"/>
    </location>
</feature>
<dbReference type="GO" id="GO:0009088">
    <property type="term" value="P:threonine biosynthetic process"/>
    <property type="evidence" value="ECO:0007669"/>
    <property type="project" value="UniProtKB-UniRule"/>
</dbReference>
<keyword evidence="4 7" id="KW-0547">Nucleotide-binding</keyword>
<evidence type="ECO:0000256" key="5">
    <source>
        <dbReference type="ARBA" id="ARBA00022777"/>
    </source>
</evidence>
<feature type="domain" description="GHMP kinase N-terminal" evidence="9">
    <location>
        <begin position="57"/>
        <end position="138"/>
    </location>
</feature>
<dbReference type="InterPro" id="IPR020568">
    <property type="entry name" value="Ribosomal_Su5_D2-typ_SF"/>
</dbReference>
<dbReference type="Gene3D" id="3.30.230.10">
    <property type="match status" value="1"/>
</dbReference>
<comment type="pathway">
    <text evidence="7">Amino-acid biosynthesis; L-threonine biosynthesis; L-threonine from L-aspartate: step 4/5.</text>
</comment>
<keyword evidence="2 7" id="KW-0808">Transferase</keyword>
<organism evidence="11 12">
    <name type="scientific">Anaerotignum lactatifermentans DSM 14214</name>
    <dbReference type="NCBI Taxonomy" id="1121323"/>
    <lineage>
        <taxon>Bacteria</taxon>
        <taxon>Bacillati</taxon>
        <taxon>Bacillota</taxon>
        <taxon>Clostridia</taxon>
        <taxon>Lachnospirales</taxon>
        <taxon>Anaerotignaceae</taxon>
        <taxon>Anaerotignum</taxon>
    </lineage>
</organism>
<comment type="subcellular location">
    <subcellularLocation>
        <location evidence="7">Cytoplasm</location>
    </subcellularLocation>
</comment>
<dbReference type="Pfam" id="PF00288">
    <property type="entry name" value="GHMP_kinases_N"/>
    <property type="match status" value="1"/>
</dbReference>
<dbReference type="InterPro" id="IPR013750">
    <property type="entry name" value="GHMP_kinase_C_dom"/>
</dbReference>
<dbReference type="EMBL" id="FRAH01000014">
    <property type="protein sequence ID" value="SHK07188.1"/>
    <property type="molecule type" value="Genomic_DNA"/>
</dbReference>
<dbReference type="InterPro" id="IPR006204">
    <property type="entry name" value="GHMP_kinase_N_dom"/>
</dbReference>
<accession>A0A1M6PGV3</accession>
<keyword evidence="3 7" id="KW-0791">Threonine biosynthesis</keyword>
<keyword evidence="1 7" id="KW-0028">Amino-acid biosynthesis</keyword>
<evidence type="ECO:0000313" key="12">
    <source>
        <dbReference type="Proteomes" id="UP000183975"/>
    </source>
</evidence>
<feature type="binding site" evidence="7">
    <location>
        <begin position="86"/>
        <end position="96"/>
    </location>
    <ligand>
        <name>ATP</name>
        <dbReference type="ChEBI" id="CHEBI:30616"/>
    </ligand>
</feature>
<evidence type="ECO:0000256" key="1">
    <source>
        <dbReference type="ARBA" id="ARBA00022605"/>
    </source>
</evidence>
<dbReference type="GO" id="GO:0005524">
    <property type="term" value="F:ATP binding"/>
    <property type="evidence" value="ECO:0007669"/>
    <property type="project" value="UniProtKB-UniRule"/>
</dbReference>
<reference evidence="11 12" key="1">
    <citation type="submission" date="2016-11" db="EMBL/GenBank/DDBJ databases">
        <authorList>
            <person name="Jaros S."/>
            <person name="Januszkiewicz K."/>
            <person name="Wedrychowicz H."/>
        </authorList>
    </citation>
    <scope>NUCLEOTIDE SEQUENCE [LARGE SCALE GENOMIC DNA]</scope>
    <source>
        <strain evidence="11 12">DSM 14214</strain>
    </source>
</reference>
<comment type="catalytic activity">
    <reaction evidence="7">
        <text>L-homoserine + ATP = O-phospho-L-homoserine + ADP + H(+)</text>
        <dbReference type="Rhea" id="RHEA:13985"/>
        <dbReference type="ChEBI" id="CHEBI:15378"/>
        <dbReference type="ChEBI" id="CHEBI:30616"/>
        <dbReference type="ChEBI" id="CHEBI:57476"/>
        <dbReference type="ChEBI" id="CHEBI:57590"/>
        <dbReference type="ChEBI" id="CHEBI:456216"/>
        <dbReference type="EC" id="2.7.1.39"/>
    </reaction>
</comment>
<dbReference type="AlphaFoldDB" id="A0A1M6PGV3"/>
<dbReference type="PANTHER" id="PTHR20861">
    <property type="entry name" value="HOMOSERINE/4-DIPHOSPHOCYTIDYL-2-C-METHYL-D-ERYTHRITOL KINASE"/>
    <property type="match status" value="1"/>
</dbReference>
<protein>
    <recommendedName>
        <fullName evidence="7 8">Homoserine kinase</fullName>
        <shortName evidence="7">HK</shortName>
        <shortName evidence="7">HSK</shortName>
        <ecNumber evidence="7 8">2.7.1.39</ecNumber>
    </recommendedName>
</protein>
<keyword evidence="6 7" id="KW-0067">ATP-binding</keyword>
<keyword evidence="12" id="KW-1185">Reference proteome</keyword>
<dbReference type="OrthoDB" id="9769912at2"/>
<dbReference type="EC" id="2.7.1.39" evidence="7 8"/>
<keyword evidence="7" id="KW-0963">Cytoplasm</keyword>
<evidence type="ECO:0000256" key="6">
    <source>
        <dbReference type="ARBA" id="ARBA00022840"/>
    </source>
</evidence>
<dbReference type="PANTHER" id="PTHR20861:SF1">
    <property type="entry name" value="HOMOSERINE KINASE"/>
    <property type="match status" value="1"/>
</dbReference>
<keyword evidence="5 7" id="KW-0418">Kinase</keyword>
<evidence type="ECO:0000313" key="11">
    <source>
        <dbReference type="EMBL" id="SHK07188.1"/>
    </source>
</evidence>
<dbReference type="SUPFAM" id="SSF55060">
    <property type="entry name" value="GHMP Kinase, C-terminal domain"/>
    <property type="match status" value="1"/>
</dbReference>
<evidence type="ECO:0000256" key="3">
    <source>
        <dbReference type="ARBA" id="ARBA00022697"/>
    </source>
</evidence>
<dbReference type="Proteomes" id="UP000183975">
    <property type="component" value="Unassembled WGS sequence"/>
</dbReference>
<dbReference type="GO" id="GO:0004413">
    <property type="term" value="F:homoserine kinase activity"/>
    <property type="evidence" value="ECO:0007669"/>
    <property type="project" value="UniProtKB-UniRule"/>
</dbReference>
<dbReference type="PRINTS" id="PR00958">
    <property type="entry name" value="HOMSERKINASE"/>
</dbReference>
<dbReference type="InterPro" id="IPR036554">
    <property type="entry name" value="GHMP_kinase_C_sf"/>
</dbReference>
<dbReference type="Pfam" id="PF08544">
    <property type="entry name" value="GHMP_kinases_C"/>
    <property type="match status" value="1"/>
</dbReference>
<dbReference type="HAMAP" id="MF_00384">
    <property type="entry name" value="Homoser_kinase"/>
    <property type="match status" value="1"/>
</dbReference>
<gene>
    <name evidence="7" type="primary">thrB</name>
    <name evidence="11" type="ORF">SAMN02745138_01094</name>
</gene>
<proteinExistence type="inferred from homology"/>
<dbReference type="GO" id="GO:0005737">
    <property type="term" value="C:cytoplasm"/>
    <property type="evidence" value="ECO:0007669"/>
    <property type="project" value="UniProtKB-SubCell"/>
</dbReference>
<dbReference type="NCBIfam" id="TIGR00191">
    <property type="entry name" value="thrB"/>
    <property type="match status" value="1"/>
</dbReference>
<sequence length="306" mass="33669">MIHIRVPATSANMGPGFDSIGVALQLYNHLWVEEIPEGVEIEIRKEQPIAIPTDESNLIYQTMRKLYDAKGLKMPGVRLIQSDDIPMVRGLGSSAACIVGGLMAANELAGRPCTKEELAEMAAQMEGHPDNSNPAFFGSMVVGALGEKNMKHVRLELPDDLFFAIMVPDFPVSTERSRSVLPKDYSRSDVVFNVSRAALLVASLMTGKFENLEMAMEDKIHQPYRKELIPHMEDIFAKAKESGATACYLSGAGSTLMAMVTKDKAETFRNQMSAYFAALPNNWQLTLLKPDLEGAVVVTESQEEVE</sequence>
<evidence type="ECO:0000259" key="10">
    <source>
        <dbReference type="Pfam" id="PF08544"/>
    </source>
</evidence>
<dbReference type="InterPro" id="IPR014721">
    <property type="entry name" value="Ribsml_uS5_D2-typ_fold_subgr"/>
</dbReference>
<evidence type="ECO:0000256" key="2">
    <source>
        <dbReference type="ARBA" id="ARBA00022679"/>
    </source>
</evidence>
<dbReference type="PIRSF" id="PIRSF000676">
    <property type="entry name" value="Homoser_kin"/>
    <property type="match status" value="1"/>
</dbReference>
<dbReference type="Gene3D" id="3.30.70.890">
    <property type="entry name" value="GHMP kinase, C-terminal domain"/>
    <property type="match status" value="1"/>
</dbReference>
<dbReference type="SUPFAM" id="SSF54211">
    <property type="entry name" value="Ribosomal protein S5 domain 2-like"/>
    <property type="match status" value="1"/>
</dbReference>
<comment type="similarity">
    <text evidence="7">Belongs to the GHMP kinase family. Homoserine kinase subfamily.</text>
</comment>